<keyword evidence="1" id="KW-1133">Transmembrane helix</keyword>
<keyword evidence="3" id="KW-1185">Reference proteome</keyword>
<feature type="transmembrane region" description="Helical" evidence="1">
    <location>
        <begin position="98"/>
        <end position="116"/>
    </location>
</feature>
<evidence type="ECO:0000256" key="1">
    <source>
        <dbReference type="SAM" id="Phobius"/>
    </source>
</evidence>
<reference evidence="3" key="1">
    <citation type="submission" date="2018-12" db="EMBL/GenBank/DDBJ databases">
        <title>Tengunoibacter tsumagoiensis gen. nov., sp. nov., Dictyobacter kobayashii sp. nov., D. alpinus sp. nov., and D. joshuensis sp. nov. and description of Dictyobacteraceae fam. nov. within the order Ktedonobacterales isolated from Tengu-no-mugimeshi.</title>
        <authorList>
            <person name="Wang C.M."/>
            <person name="Zheng Y."/>
            <person name="Sakai Y."/>
            <person name="Toyoda A."/>
            <person name="Minakuchi Y."/>
            <person name="Abe K."/>
            <person name="Yokota A."/>
            <person name="Yabe S."/>
        </authorList>
    </citation>
    <scope>NUCLEOTIDE SEQUENCE [LARGE SCALE GENOMIC DNA]</scope>
    <source>
        <strain evidence="3">Uno16</strain>
    </source>
</reference>
<gene>
    <name evidence="2" type="ORF">KDA_55660</name>
</gene>
<name>A0A402BFP3_9CHLR</name>
<dbReference type="AlphaFoldDB" id="A0A402BFP3"/>
<feature type="transmembrane region" description="Helical" evidence="1">
    <location>
        <begin position="20"/>
        <end position="42"/>
    </location>
</feature>
<sequence length="224" mass="24338">MKPDDVTNAISNALVQGGAQWLVATIVAFLPVLWTMTLMLHLGRPYVLRTLRRCGLRLGADIWWMSYLLMRDAVLLLTFALSWVFFAPNLVVNNALPITGPLAALCLLLALAVKLSRRVDDDVAAYRWATAFLVLGATLYYSVQVFAVEAASQSYLAGFGQIFTSNSNAAVALVIMWISLASVAVIAGWLFVRALQSANRSMARRLAPTSSKPQATIVPTPVAP</sequence>
<feature type="transmembrane region" description="Helical" evidence="1">
    <location>
        <begin position="128"/>
        <end position="148"/>
    </location>
</feature>
<evidence type="ECO:0000313" key="3">
    <source>
        <dbReference type="Proteomes" id="UP000287171"/>
    </source>
</evidence>
<dbReference type="OrthoDB" id="154938at2"/>
<organism evidence="2 3">
    <name type="scientific">Dictyobacter alpinus</name>
    <dbReference type="NCBI Taxonomy" id="2014873"/>
    <lineage>
        <taxon>Bacteria</taxon>
        <taxon>Bacillati</taxon>
        <taxon>Chloroflexota</taxon>
        <taxon>Ktedonobacteria</taxon>
        <taxon>Ktedonobacterales</taxon>
        <taxon>Dictyobacteraceae</taxon>
        <taxon>Dictyobacter</taxon>
    </lineage>
</organism>
<dbReference type="EMBL" id="BIFT01000002">
    <property type="protein sequence ID" value="GCE30082.1"/>
    <property type="molecule type" value="Genomic_DNA"/>
</dbReference>
<proteinExistence type="predicted"/>
<keyword evidence="1" id="KW-0472">Membrane</keyword>
<dbReference type="RefSeq" id="WP_126630244.1">
    <property type="nucleotide sequence ID" value="NZ_BIFT01000002.1"/>
</dbReference>
<accession>A0A402BFP3</accession>
<protein>
    <submittedName>
        <fullName evidence="2">Uncharacterized protein</fullName>
    </submittedName>
</protein>
<keyword evidence="1" id="KW-0812">Transmembrane</keyword>
<feature type="transmembrane region" description="Helical" evidence="1">
    <location>
        <begin position="168"/>
        <end position="192"/>
    </location>
</feature>
<feature type="transmembrane region" description="Helical" evidence="1">
    <location>
        <begin position="62"/>
        <end position="86"/>
    </location>
</feature>
<comment type="caution">
    <text evidence="2">The sequence shown here is derived from an EMBL/GenBank/DDBJ whole genome shotgun (WGS) entry which is preliminary data.</text>
</comment>
<evidence type="ECO:0000313" key="2">
    <source>
        <dbReference type="EMBL" id="GCE30082.1"/>
    </source>
</evidence>
<dbReference type="Proteomes" id="UP000287171">
    <property type="component" value="Unassembled WGS sequence"/>
</dbReference>